<feature type="domain" description="STAS" evidence="3">
    <location>
        <begin position="26"/>
        <end position="109"/>
    </location>
</feature>
<reference evidence="4 5" key="1">
    <citation type="submission" date="2018-01" db="EMBL/GenBank/DDBJ databases">
        <title>Whole genome sequencing of Histamine producing bacteria.</title>
        <authorList>
            <person name="Butler K."/>
        </authorList>
    </citation>
    <scope>NUCLEOTIDE SEQUENCE [LARGE SCALE GENOMIC DNA]</scope>
    <source>
        <strain evidence="4 5">DSM 24669</strain>
    </source>
</reference>
<comment type="caution">
    <text evidence="4">The sequence shown here is derived from an EMBL/GenBank/DDBJ whole genome shotgun (WGS) entry which is preliminary data.</text>
</comment>
<dbReference type="AlphaFoldDB" id="A0A0J8V9N6"/>
<comment type="similarity">
    <text evidence="1 2">Belongs to the anti-sigma-factor antagonist family.</text>
</comment>
<dbReference type="PANTHER" id="PTHR33495">
    <property type="entry name" value="ANTI-SIGMA FACTOR ANTAGONIST TM_1081-RELATED-RELATED"/>
    <property type="match status" value="1"/>
</dbReference>
<dbReference type="Pfam" id="PF01740">
    <property type="entry name" value="STAS"/>
    <property type="match status" value="1"/>
</dbReference>
<evidence type="ECO:0000256" key="1">
    <source>
        <dbReference type="ARBA" id="ARBA00009013"/>
    </source>
</evidence>
<dbReference type="InterPro" id="IPR036513">
    <property type="entry name" value="STAS_dom_sf"/>
</dbReference>
<protein>
    <recommendedName>
        <fullName evidence="2">Anti-sigma factor antagonist</fullName>
    </recommendedName>
</protein>
<evidence type="ECO:0000259" key="3">
    <source>
        <dbReference type="PROSITE" id="PS50801"/>
    </source>
</evidence>
<dbReference type="NCBIfam" id="TIGR00377">
    <property type="entry name" value="ant_ant_sig"/>
    <property type="match status" value="1"/>
</dbReference>
<dbReference type="OrthoDB" id="9796076at2"/>
<dbReference type="Proteomes" id="UP000240481">
    <property type="component" value="Unassembled WGS sequence"/>
</dbReference>
<sequence>MQYEAFNQGQCTILQIKEARFDAKLAPSFRAVIEEKVNEIDAQLVLDLTDVRFMDSSGLGAVMGAYKLLKGKKISVVNPQRAVKELLKLTRMDKLIASYDSIEDAVSTVA</sequence>
<evidence type="ECO:0000256" key="2">
    <source>
        <dbReference type="RuleBase" id="RU003749"/>
    </source>
</evidence>
<name>A0A0J8V9N6_9GAMM</name>
<dbReference type="RefSeq" id="WP_048899548.1">
    <property type="nucleotide sequence ID" value="NZ_AP024852.1"/>
</dbReference>
<dbReference type="STRING" id="680026.AB733_15335"/>
<dbReference type="EMBL" id="PYLZ01000002">
    <property type="protein sequence ID" value="PSW26047.1"/>
    <property type="molecule type" value="Genomic_DNA"/>
</dbReference>
<evidence type="ECO:0000313" key="4">
    <source>
        <dbReference type="EMBL" id="PSW26047.1"/>
    </source>
</evidence>
<gene>
    <name evidence="4" type="ORF">C9I94_05720</name>
</gene>
<keyword evidence="5" id="KW-1185">Reference proteome</keyword>
<dbReference type="InterPro" id="IPR002645">
    <property type="entry name" value="STAS_dom"/>
</dbReference>
<proteinExistence type="inferred from homology"/>
<dbReference type="PANTHER" id="PTHR33495:SF2">
    <property type="entry name" value="ANTI-SIGMA FACTOR ANTAGONIST TM_1081-RELATED"/>
    <property type="match status" value="1"/>
</dbReference>
<dbReference type="SUPFAM" id="SSF52091">
    <property type="entry name" value="SpoIIaa-like"/>
    <property type="match status" value="1"/>
</dbReference>
<dbReference type="Gene3D" id="3.30.750.24">
    <property type="entry name" value="STAS domain"/>
    <property type="match status" value="1"/>
</dbReference>
<evidence type="ECO:0000313" key="5">
    <source>
        <dbReference type="Proteomes" id="UP000240481"/>
    </source>
</evidence>
<dbReference type="InterPro" id="IPR003658">
    <property type="entry name" value="Anti-sigma_ant"/>
</dbReference>
<dbReference type="GO" id="GO:0043856">
    <property type="term" value="F:anti-sigma factor antagonist activity"/>
    <property type="evidence" value="ECO:0007669"/>
    <property type="project" value="InterPro"/>
</dbReference>
<organism evidence="4 5">
    <name type="scientific">Photobacterium swingsii</name>
    <dbReference type="NCBI Taxonomy" id="680026"/>
    <lineage>
        <taxon>Bacteria</taxon>
        <taxon>Pseudomonadati</taxon>
        <taxon>Pseudomonadota</taxon>
        <taxon>Gammaproteobacteria</taxon>
        <taxon>Vibrionales</taxon>
        <taxon>Vibrionaceae</taxon>
        <taxon>Photobacterium</taxon>
    </lineage>
</organism>
<accession>A0A0J8V9N6</accession>
<dbReference type="PROSITE" id="PS50801">
    <property type="entry name" value="STAS"/>
    <property type="match status" value="1"/>
</dbReference>
<dbReference type="CDD" id="cd07043">
    <property type="entry name" value="STAS_anti-anti-sigma_factors"/>
    <property type="match status" value="1"/>
</dbReference>